<comment type="caution">
    <text evidence="10">The sequence shown here is derived from an EMBL/GenBank/DDBJ whole genome shotgun (WGS) entry which is preliminary data.</text>
</comment>
<dbReference type="Gene3D" id="2.60.200.40">
    <property type="match status" value="1"/>
</dbReference>
<keyword evidence="5 10" id="KW-0418">Kinase</keyword>
<dbReference type="RefSeq" id="WP_067994607.1">
    <property type="nucleotide sequence ID" value="NZ_QQBC01000004.1"/>
</dbReference>
<evidence type="ECO:0000313" key="10">
    <source>
        <dbReference type="EMBL" id="RDI66849.1"/>
    </source>
</evidence>
<comment type="cofactor">
    <cofactor evidence="1">
        <name>Mg(2+)</name>
        <dbReference type="ChEBI" id="CHEBI:18420"/>
    </cofactor>
</comment>
<dbReference type="InterPro" id="IPR016064">
    <property type="entry name" value="NAD/diacylglycerol_kinase_sf"/>
</dbReference>
<feature type="domain" description="DAGKc" evidence="9">
    <location>
        <begin position="1"/>
        <end position="132"/>
    </location>
</feature>
<dbReference type="Pfam" id="PF19279">
    <property type="entry name" value="YegS_C"/>
    <property type="match status" value="1"/>
</dbReference>
<evidence type="ECO:0000256" key="2">
    <source>
        <dbReference type="ARBA" id="ARBA00005983"/>
    </source>
</evidence>
<keyword evidence="3" id="KW-0808">Transferase</keyword>
<dbReference type="PROSITE" id="PS50146">
    <property type="entry name" value="DAGK"/>
    <property type="match status" value="1"/>
</dbReference>
<dbReference type="GO" id="GO:0005524">
    <property type="term" value="F:ATP binding"/>
    <property type="evidence" value="ECO:0007669"/>
    <property type="project" value="UniProtKB-KW"/>
</dbReference>
<evidence type="ECO:0000256" key="1">
    <source>
        <dbReference type="ARBA" id="ARBA00001946"/>
    </source>
</evidence>
<keyword evidence="8" id="KW-1208">Phospholipid metabolism</keyword>
<dbReference type="STRING" id="1210086.GCA_001613105_01798"/>
<keyword evidence="7" id="KW-0443">Lipid metabolism</keyword>
<comment type="similarity">
    <text evidence="2">Belongs to the diacylglycerol/lipid kinase family.</text>
</comment>
<evidence type="ECO:0000256" key="5">
    <source>
        <dbReference type="ARBA" id="ARBA00022777"/>
    </source>
</evidence>
<evidence type="ECO:0000259" key="9">
    <source>
        <dbReference type="PROSITE" id="PS50146"/>
    </source>
</evidence>
<keyword evidence="4" id="KW-0547">Nucleotide-binding</keyword>
<reference evidence="10 11" key="1">
    <citation type="submission" date="2018-07" db="EMBL/GenBank/DDBJ databases">
        <title>Genomic Encyclopedia of Type Strains, Phase IV (KMG-IV): sequencing the most valuable type-strain genomes for metagenomic binning, comparative biology and taxonomic classification.</title>
        <authorList>
            <person name="Goeker M."/>
        </authorList>
    </citation>
    <scope>NUCLEOTIDE SEQUENCE [LARGE SCALE GENOMIC DNA]</scope>
    <source>
        <strain evidence="10 11">DSM 44290</strain>
    </source>
</reference>
<evidence type="ECO:0000256" key="6">
    <source>
        <dbReference type="ARBA" id="ARBA00022840"/>
    </source>
</evidence>
<dbReference type="Gene3D" id="3.40.50.10330">
    <property type="entry name" value="Probable inorganic polyphosphate/atp-NAD kinase, domain 1"/>
    <property type="match status" value="1"/>
</dbReference>
<proteinExistence type="inferred from homology"/>
<keyword evidence="6" id="KW-0067">ATP-binding</keyword>
<protein>
    <submittedName>
        <fullName evidence="10">Diacylglycerol kinase (ATP)</fullName>
    </submittedName>
</protein>
<dbReference type="EMBL" id="QQBC01000004">
    <property type="protein sequence ID" value="RDI66849.1"/>
    <property type="molecule type" value="Genomic_DNA"/>
</dbReference>
<dbReference type="Proteomes" id="UP000254869">
    <property type="component" value="Unassembled WGS sequence"/>
</dbReference>
<keyword evidence="7" id="KW-0444">Lipid biosynthesis</keyword>
<evidence type="ECO:0000256" key="8">
    <source>
        <dbReference type="ARBA" id="ARBA00023264"/>
    </source>
</evidence>
<organism evidence="10 11">
    <name type="scientific">Nocardia pseudobrasiliensis</name>
    <dbReference type="NCBI Taxonomy" id="45979"/>
    <lineage>
        <taxon>Bacteria</taxon>
        <taxon>Bacillati</taxon>
        <taxon>Actinomycetota</taxon>
        <taxon>Actinomycetes</taxon>
        <taxon>Mycobacteriales</taxon>
        <taxon>Nocardiaceae</taxon>
        <taxon>Nocardia</taxon>
    </lineage>
</organism>
<dbReference type="InterPro" id="IPR001206">
    <property type="entry name" value="Diacylglycerol_kinase_cat_dom"/>
</dbReference>
<dbReference type="PANTHER" id="PTHR12358:SF54">
    <property type="entry name" value="SPHINGOSINE KINASE RELATED PROTEIN"/>
    <property type="match status" value="1"/>
</dbReference>
<accession>A0A370I806</accession>
<evidence type="ECO:0000256" key="4">
    <source>
        <dbReference type="ARBA" id="ARBA00022741"/>
    </source>
</evidence>
<dbReference type="SUPFAM" id="SSF111331">
    <property type="entry name" value="NAD kinase/diacylglycerol kinase-like"/>
    <property type="match status" value="1"/>
</dbReference>
<dbReference type="InterPro" id="IPR017438">
    <property type="entry name" value="ATP-NAD_kinase_N"/>
</dbReference>
<dbReference type="GO" id="GO:0008654">
    <property type="term" value="P:phospholipid biosynthetic process"/>
    <property type="evidence" value="ECO:0007669"/>
    <property type="project" value="UniProtKB-KW"/>
</dbReference>
<keyword evidence="11" id="KW-1185">Reference proteome</keyword>
<evidence type="ECO:0000256" key="7">
    <source>
        <dbReference type="ARBA" id="ARBA00023209"/>
    </source>
</evidence>
<dbReference type="InterPro" id="IPR045540">
    <property type="entry name" value="YegS/DAGK_C"/>
</dbReference>
<sequence length="303" mass="32167">MIPVLAVVNPAAGGDTGALMRALEKLDAIALRSIETTATSTEARVVEQVLAYRPDVVVAVGGDGTAGQVAAALRMLDELTGQAPALLIAPGGTGNSSFRGLWGHRPWEEVVTIALRPEPPWRAIDLARLEEFEVPVLLGCAAGLLPATLLAATEIEGHGRDLLLRATVAAAASYRPFPGRVIVDGEILVEDRIVVADIGGMRHRGGDFRLLPHSILDDGLLDVCVATAVVDLPELFRVAFTGAIDDLPGVHYGRGRRIRLERTDGEPLLIEHDGELMPGTHTGYGLHILPRALRVLTPECDGP</sequence>
<dbReference type="GO" id="GO:0016301">
    <property type="term" value="F:kinase activity"/>
    <property type="evidence" value="ECO:0007669"/>
    <property type="project" value="UniProtKB-KW"/>
</dbReference>
<dbReference type="PANTHER" id="PTHR12358">
    <property type="entry name" value="SPHINGOSINE KINASE"/>
    <property type="match status" value="1"/>
</dbReference>
<gene>
    <name evidence="10" type="ORF">DFR76_104602</name>
</gene>
<dbReference type="Pfam" id="PF00781">
    <property type="entry name" value="DAGK_cat"/>
    <property type="match status" value="1"/>
</dbReference>
<name>A0A370I806_9NOCA</name>
<evidence type="ECO:0000256" key="3">
    <source>
        <dbReference type="ARBA" id="ARBA00022679"/>
    </source>
</evidence>
<dbReference type="InterPro" id="IPR050187">
    <property type="entry name" value="Lipid_Phosphate_FormReg"/>
</dbReference>
<dbReference type="AlphaFoldDB" id="A0A370I806"/>
<keyword evidence="7" id="KW-0594">Phospholipid biosynthesis</keyword>
<evidence type="ECO:0000313" key="11">
    <source>
        <dbReference type="Proteomes" id="UP000254869"/>
    </source>
</evidence>